<gene>
    <name evidence="2" type="ORF">L1785_03795</name>
</gene>
<feature type="transmembrane region" description="Helical" evidence="1">
    <location>
        <begin position="57"/>
        <end position="76"/>
    </location>
</feature>
<keyword evidence="1" id="KW-0472">Membrane</keyword>
<dbReference type="RefSeq" id="WP_236087806.1">
    <property type="nucleotide sequence ID" value="NZ_JAKGSG010000013.1"/>
</dbReference>
<keyword evidence="1" id="KW-1133">Transmembrane helix</keyword>
<dbReference type="AlphaFoldDB" id="A0AA41QAX5"/>
<feature type="transmembrane region" description="Helical" evidence="1">
    <location>
        <begin position="30"/>
        <end position="50"/>
    </location>
</feature>
<reference evidence="2" key="1">
    <citation type="submission" date="2022-01" db="EMBL/GenBank/DDBJ databases">
        <title>Antribacter sp. nov., isolated from Guizhou of China.</title>
        <authorList>
            <person name="Chengliang C."/>
            <person name="Ya Z."/>
        </authorList>
    </citation>
    <scope>NUCLEOTIDE SEQUENCE</scope>
    <source>
        <strain evidence="2">KLBMP 9083</strain>
    </source>
</reference>
<comment type="caution">
    <text evidence="2">The sequence shown here is derived from an EMBL/GenBank/DDBJ whole genome shotgun (WGS) entry which is preliminary data.</text>
</comment>
<proteinExistence type="predicted"/>
<evidence type="ECO:0000313" key="2">
    <source>
        <dbReference type="EMBL" id="MCF4120093.1"/>
    </source>
</evidence>
<name>A0AA41QAX5_9MICO</name>
<dbReference type="EMBL" id="JAKGSG010000013">
    <property type="protein sequence ID" value="MCF4120093.1"/>
    <property type="molecule type" value="Genomic_DNA"/>
</dbReference>
<evidence type="ECO:0000256" key="1">
    <source>
        <dbReference type="SAM" id="Phobius"/>
    </source>
</evidence>
<keyword evidence="3" id="KW-1185">Reference proteome</keyword>
<protein>
    <submittedName>
        <fullName evidence="2">Uncharacterized protein</fullName>
    </submittedName>
</protein>
<accession>A0AA41QAX5</accession>
<organism evidence="2 3">
    <name type="scientific">Antribacter soli</name>
    <dbReference type="NCBI Taxonomy" id="2910976"/>
    <lineage>
        <taxon>Bacteria</taxon>
        <taxon>Bacillati</taxon>
        <taxon>Actinomycetota</taxon>
        <taxon>Actinomycetes</taxon>
        <taxon>Micrococcales</taxon>
        <taxon>Promicromonosporaceae</taxon>
        <taxon>Antribacter</taxon>
    </lineage>
</organism>
<feature type="transmembrane region" description="Helical" evidence="1">
    <location>
        <begin position="82"/>
        <end position="102"/>
    </location>
</feature>
<sequence>MVEAAVLAALAVVLLVELVAGRSGSVGVSLFLVLFLLGVGWALVAAGRALRAGRRAARGLVMTWQLFQVLAGVWLIGSGAAWAVVGGIAALVLAAGVVALLFSRPVVEVTTEG</sequence>
<keyword evidence="1" id="KW-0812">Transmembrane</keyword>
<evidence type="ECO:0000313" key="3">
    <source>
        <dbReference type="Proteomes" id="UP001165405"/>
    </source>
</evidence>
<dbReference type="Proteomes" id="UP001165405">
    <property type="component" value="Unassembled WGS sequence"/>
</dbReference>